<dbReference type="InterPro" id="IPR014710">
    <property type="entry name" value="RmlC-like_jellyroll"/>
</dbReference>
<dbReference type="GO" id="GO:0016301">
    <property type="term" value="F:kinase activity"/>
    <property type="evidence" value="ECO:0007669"/>
    <property type="project" value="UniProtKB-KW"/>
</dbReference>
<dbReference type="RefSeq" id="WP_091399426.1">
    <property type="nucleotide sequence ID" value="NZ_FNQY01000016.1"/>
</dbReference>
<organism evidence="2 3">
    <name type="scientific">Arachidicoccus rhizosphaerae</name>
    <dbReference type="NCBI Taxonomy" id="551991"/>
    <lineage>
        <taxon>Bacteria</taxon>
        <taxon>Pseudomonadati</taxon>
        <taxon>Bacteroidota</taxon>
        <taxon>Chitinophagia</taxon>
        <taxon>Chitinophagales</taxon>
        <taxon>Chitinophagaceae</taxon>
        <taxon>Arachidicoccus</taxon>
    </lineage>
</organism>
<keyword evidence="2" id="KW-0418">Kinase</keyword>
<dbReference type="Pfam" id="PF00027">
    <property type="entry name" value="cNMP_binding"/>
    <property type="match status" value="1"/>
</dbReference>
<dbReference type="Proteomes" id="UP000199041">
    <property type="component" value="Unassembled WGS sequence"/>
</dbReference>
<dbReference type="AlphaFoldDB" id="A0A1H4ASA1"/>
<sequence>MYDLFFRQFNKKVPLTMEEQLEITKFLTPKKLRKRQYLLQEADVCKFVAFVEKGLLRQFTLDNNGNERILQFAPEGWTISDLYSFLTAEPSSYHIDALEDCELILINKSAHEALLSKIPKYETYTRLQITGAYIAMQRRLSSIFSATPDERYASFMQLYPDIANRVPQHMIASYMGLQPKTLSRIRRRISNNH</sequence>
<gene>
    <name evidence="2" type="ORF">SAMN05192529_11644</name>
</gene>
<dbReference type="SUPFAM" id="SSF51206">
    <property type="entry name" value="cAMP-binding domain-like"/>
    <property type="match status" value="1"/>
</dbReference>
<accession>A0A1H4ASA1</accession>
<dbReference type="InterPro" id="IPR000595">
    <property type="entry name" value="cNMP-bd_dom"/>
</dbReference>
<dbReference type="CDD" id="cd00038">
    <property type="entry name" value="CAP_ED"/>
    <property type="match status" value="1"/>
</dbReference>
<proteinExistence type="predicted"/>
<evidence type="ECO:0000313" key="3">
    <source>
        <dbReference type="Proteomes" id="UP000199041"/>
    </source>
</evidence>
<dbReference type="OrthoDB" id="9152304at2"/>
<feature type="domain" description="Cyclic nucleotide-binding" evidence="1">
    <location>
        <begin position="5"/>
        <end position="115"/>
    </location>
</feature>
<dbReference type="STRING" id="551991.SAMN05192529_11644"/>
<protein>
    <submittedName>
        <fullName evidence="2">cAMP-binding domain of CRP or a regulatory subunit of cAMP-dependent protein kinases</fullName>
    </submittedName>
</protein>
<name>A0A1H4ASA1_9BACT</name>
<dbReference type="EMBL" id="FNQY01000016">
    <property type="protein sequence ID" value="SEA38769.1"/>
    <property type="molecule type" value="Genomic_DNA"/>
</dbReference>
<dbReference type="PROSITE" id="PS50042">
    <property type="entry name" value="CNMP_BINDING_3"/>
    <property type="match status" value="1"/>
</dbReference>
<keyword evidence="3" id="KW-1185">Reference proteome</keyword>
<evidence type="ECO:0000313" key="2">
    <source>
        <dbReference type="EMBL" id="SEA38769.1"/>
    </source>
</evidence>
<evidence type="ECO:0000259" key="1">
    <source>
        <dbReference type="PROSITE" id="PS50042"/>
    </source>
</evidence>
<dbReference type="InterPro" id="IPR018490">
    <property type="entry name" value="cNMP-bd_dom_sf"/>
</dbReference>
<reference evidence="2 3" key="1">
    <citation type="submission" date="2016-10" db="EMBL/GenBank/DDBJ databases">
        <authorList>
            <person name="de Groot N.N."/>
        </authorList>
    </citation>
    <scope>NUCLEOTIDE SEQUENCE [LARGE SCALE GENOMIC DNA]</scope>
    <source>
        <strain evidence="2 3">Vu-144</strain>
    </source>
</reference>
<keyword evidence="2" id="KW-0808">Transferase</keyword>
<dbReference type="Gene3D" id="2.60.120.10">
    <property type="entry name" value="Jelly Rolls"/>
    <property type="match status" value="1"/>
</dbReference>